<dbReference type="Pfam" id="PF00656">
    <property type="entry name" value="Peptidase_C14"/>
    <property type="match status" value="1"/>
</dbReference>
<dbReference type="EMBL" id="JACHNB010000001">
    <property type="protein sequence ID" value="MBB4741665.1"/>
    <property type="molecule type" value="Genomic_DNA"/>
</dbReference>
<feature type="domain" description="Peptidase C14 caspase" evidence="1">
    <location>
        <begin position="14"/>
        <end position="240"/>
    </location>
</feature>
<dbReference type="InterPro" id="IPR011600">
    <property type="entry name" value="Pept_C14_caspase"/>
</dbReference>
<dbReference type="Gene3D" id="3.40.50.1460">
    <property type="match status" value="1"/>
</dbReference>
<keyword evidence="3" id="KW-1185">Reference proteome</keyword>
<comment type="caution">
    <text evidence="2">The sequence shown here is derived from an EMBL/GenBank/DDBJ whole genome shotgun (WGS) entry which is preliminary data.</text>
</comment>
<dbReference type="GO" id="GO:0004197">
    <property type="term" value="F:cysteine-type endopeptidase activity"/>
    <property type="evidence" value="ECO:0007669"/>
    <property type="project" value="InterPro"/>
</dbReference>
<proteinExistence type="predicted"/>
<dbReference type="GO" id="GO:0006508">
    <property type="term" value="P:proteolysis"/>
    <property type="evidence" value="ECO:0007669"/>
    <property type="project" value="InterPro"/>
</dbReference>
<evidence type="ECO:0000313" key="3">
    <source>
        <dbReference type="Proteomes" id="UP000546162"/>
    </source>
</evidence>
<sequence>MFLDRRRGAEPGIHALIIGIGHYPFLTGNHLRYDGSADLRSAPVSALRFLDCLLDDAAGPWSRPVSTVDVLLSPVRELVDPDGVAVPVADPTRRNIQAAFDGWLDRCRSDPDNVAVLYFCGHGVQTDEHILLASDFAESDNNPFLGSFAFDTSRDGLLTQLPRTQCLFVDACRVHLTEEVRRKRLLGAGPLIAPEDYAERLCRHDLTLRAPFLDEFGAPDGEAPVSYFTAALVKALEGQAGEEDPDTGAWLVSNESISRAMTTLLQRELGEATGQAVEGARIYQPAVLRRLAAAPSTEVRVRWDPEITSGVVRCTPRLPARPEHRSAASARQPWRFPAEAGHYVATAECDQGSYVAEQRPFLALPPTADVRVRRQR</sequence>
<reference evidence="2 3" key="1">
    <citation type="submission" date="2020-08" db="EMBL/GenBank/DDBJ databases">
        <title>Sequencing the genomes of 1000 actinobacteria strains.</title>
        <authorList>
            <person name="Klenk H.-P."/>
        </authorList>
    </citation>
    <scope>NUCLEOTIDE SEQUENCE [LARGE SCALE GENOMIC DNA]</scope>
    <source>
        <strain evidence="2 3">DSM 45809</strain>
    </source>
</reference>
<dbReference type="SUPFAM" id="SSF52129">
    <property type="entry name" value="Caspase-like"/>
    <property type="match status" value="1"/>
</dbReference>
<accession>A0A7W7H0E2</accession>
<name>A0A7W7H0E2_9ACTN</name>
<dbReference type="RefSeq" id="WP_185042118.1">
    <property type="nucleotide sequence ID" value="NZ_BAABFG010000005.1"/>
</dbReference>
<evidence type="ECO:0000259" key="1">
    <source>
        <dbReference type="Pfam" id="PF00656"/>
    </source>
</evidence>
<gene>
    <name evidence="2" type="ORF">BJY16_005124</name>
</gene>
<dbReference type="Proteomes" id="UP000546162">
    <property type="component" value="Unassembled WGS sequence"/>
</dbReference>
<protein>
    <recommendedName>
        <fullName evidence="1">Peptidase C14 caspase domain-containing protein</fullName>
    </recommendedName>
</protein>
<organism evidence="2 3">
    <name type="scientific">Actinoplanes octamycinicus</name>
    <dbReference type="NCBI Taxonomy" id="135948"/>
    <lineage>
        <taxon>Bacteria</taxon>
        <taxon>Bacillati</taxon>
        <taxon>Actinomycetota</taxon>
        <taxon>Actinomycetes</taxon>
        <taxon>Micromonosporales</taxon>
        <taxon>Micromonosporaceae</taxon>
        <taxon>Actinoplanes</taxon>
    </lineage>
</organism>
<evidence type="ECO:0000313" key="2">
    <source>
        <dbReference type="EMBL" id="MBB4741665.1"/>
    </source>
</evidence>
<dbReference type="InterPro" id="IPR029030">
    <property type="entry name" value="Caspase-like_dom_sf"/>
</dbReference>
<dbReference type="AlphaFoldDB" id="A0A7W7H0E2"/>